<protein>
    <submittedName>
        <fullName evidence="1">Uncharacterized protein</fullName>
    </submittedName>
</protein>
<name>A0A6J5Q8T0_9CAUD</name>
<reference evidence="1" key="1">
    <citation type="submission" date="2020-05" db="EMBL/GenBank/DDBJ databases">
        <authorList>
            <person name="Chiriac C."/>
            <person name="Salcher M."/>
            <person name="Ghai R."/>
            <person name="Kavagutti S V."/>
        </authorList>
    </citation>
    <scope>NUCLEOTIDE SEQUENCE</scope>
</reference>
<organism evidence="1">
    <name type="scientific">uncultured Caudovirales phage</name>
    <dbReference type="NCBI Taxonomy" id="2100421"/>
    <lineage>
        <taxon>Viruses</taxon>
        <taxon>Duplodnaviria</taxon>
        <taxon>Heunggongvirae</taxon>
        <taxon>Uroviricota</taxon>
        <taxon>Caudoviricetes</taxon>
        <taxon>Peduoviridae</taxon>
        <taxon>Maltschvirus</taxon>
        <taxon>Maltschvirus maltsch</taxon>
    </lineage>
</organism>
<accession>A0A6J5Q8T0</accession>
<gene>
    <name evidence="1" type="ORF">UFOVP1049_34</name>
</gene>
<proteinExistence type="predicted"/>
<sequence length="84" mass="9251">MAKLTMKQKIAGAVNVYAVKVTVYVHHQSEAEAQSYVLDALADWNGGNGRVIPAYHCHSVEESPMRFPLGVIYPEEVETGPPRP</sequence>
<dbReference type="EMBL" id="LR796986">
    <property type="protein sequence ID" value="CAB4180453.1"/>
    <property type="molecule type" value="Genomic_DNA"/>
</dbReference>
<evidence type="ECO:0000313" key="1">
    <source>
        <dbReference type="EMBL" id="CAB4180453.1"/>
    </source>
</evidence>